<protein>
    <submittedName>
        <fullName evidence="1">Uncharacterized protein</fullName>
    </submittedName>
</protein>
<accession>A0ACB8ZEL9</accession>
<evidence type="ECO:0000313" key="1">
    <source>
        <dbReference type="EMBL" id="KAI3696140.1"/>
    </source>
</evidence>
<evidence type="ECO:0000313" key="2">
    <source>
        <dbReference type="Proteomes" id="UP001056120"/>
    </source>
</evidence>
<organism evidence="1 2">
    <name type="scientific">Smallanthus sonchifolius</name>
    <dbReference type="NCBI Taxonomy" id="185202"/>
    <lineage>
        <taxon>Eukaryota</taxon>
        <taxon>Viridiplantae</taxon>
        <taxon>Streptophyta</taxon>
        <taxon>Embryophyta</taxon>
        <taxon>Tracheophyta</taxon>
        <taxon>Spermatophyta</taxon>
        <taxon>Magnoliopsida</taxon>
        <taxon>eudicotyledons</taxon>
        <taxon>Gunneridae</taxon>
        <taxon>Pentapetalae</taxon>
        <taxon>asterids</taxon>
        <taxon>campanulids</taxon>
        <taxon>Asterales</taxon>
        <taxon>Asteraceae</taxon>
        <taxon>Asteroideae</taxon>
        <taxon>Heliantheae alliance</taxon>
        <taxon>Millerieae</taxon>
        <taxon>Smallanthus</taxon>
    </lineage>
</organism>
<dbReference type="EMBL" id="CM042043">
    <property type="protein sequence ID" value="KAI3696140.1"/>
    <property type="molecule type" value="Genomic_DNA"/>
</dbReference>
<proteinExistence type="predicted"/>
<sequence>MPHKIVTPDKIDLKVMKDHANVVLRCVNDVQSMANLFHVDIQGLPLCVWLMKSFLNVATIWGEVLFLNEDLDDCLSSGRVCIRTNETNVIKENVSLNIVKKMYHVKVNKFVIWIPSFNKIEEYELMMKKVQKMGMGIKLKLKAKKGFNLEDVTLVVNDKSKLDEVTTISEHVADELVVPLIKRQ</sequence>
<name>A0ACB8ZEL9_9ASTR</name>
<gene>
    <name evidence="1" type="ORF">L1987_79149</name>
</gene>
<keyword evidence="2" id="KW-1185">Reference proteome</keyword>
<reference evidence="1 2" key="2">
    <citation type="journal article" date="2022" name="Mol. Ecol. Resour.">
        <title>The genomes of chicory, endive, great burdock and yacon provide insights into Asteraceae paleo-polyploidization history and plant inulin production.</title>
        <authorList>
            <person name="Fan W."/>
            <person name="Wang S."/>
            <person name="Wang H."/>
            <person name="Wang A."/>
            <person name="Jiang F."/>
            <person name="Liu H."/>
            <person name="Zhao H."/>
            <person name="Xu D."/>
            <person name="Zhang Y."/>
        </authorList>
    </citation>
    <scope>NUCLEOTIDE SEQUENCE [LARGE SCALE GENOMIC DNA]</scope>
    <source>
        <strain evidence="2">cv. Yunnan</strain>
        <tissue evidence="1">Leaves</tissue>
    </source>
</reference>
<comment type="caution">
    <text evidence="1">The sequence shown here is derived from an EMBL/GenBank/DDBJ whole genome shotgun (WGS) entry which is preliminary data.</text>
</comment>
<dbReference type="Proteomes" id="UP001056120">
    <property type="component" value="Linkage Group LG26"/>
</dbReference>
<reference evidence="2" key="1">
    <citation type="journal article" date="2022" name="Mol. Ecol. Resour.">
        <title>The genomes of chicory, endive, great burdock and yacon provide insights into Asteraceae palaeo-polyploidization history and plant inulin production.</title>
        <authorList>
            <person name="Fan W."/>
            <person name="Wang S."/>
            <person name="Wang H."/>
            <person name="Wang A."/>
            <person name="Jiang F."/>
            <person name="Liu H."/>
            <person name="Zhao H."/>
            <person name="Xu D."/>
            <person name="Zhang Y."/>
        </authorList>
    </citation>
    <scope>NUCLEOTIDE SEQUENCE [LARGE SCALE GENOMIC DNA]</scope>
    <source>
        <strain evidence="2">cv. Yunnan</strain>
    </source>
</reference>